<comment type="caution">
    <text evidence="2">The sequence shown here is derived from an EMBL/GenBank/DDBJ whole genome shotgun (WGS) entry which is preliminary data.</text>
</comment>
<proteinExistence type="predicted"/>
<dbReference type="EMBL" id="JBBBZM010000088">
    <property type="protein sequence ID" value="KAL0634659.1"/>
    <property type="molecule type" value="Genomic_DNA"/>
</dbReference>
<organism evidence="2 3">
    <name type="scientific">Discina gigas</name>
    <dbReference type="NCBI Taxonomy" id="1032678"/>
    <lineage>
        <taxon>Eukaryota</taxon>
        <taxon>Fungi</taxon>
        <taxon>Dikarya</taxon>
        <taxon>Ascomycota</taxon>
        <taxon>Pezizomycotina</taxon>
        <taxon>Pezizomycetes</taxon>
        <taxon>Pezizales</taxon>
        <taxon>Discinaceae</taxon>
        <taxon>Discina</taxon>
    </lineage>
</organism>
<evidence type="ECO:0000256" key="1">
    <source>
        <dbReference type="SAM" id="MobiDB-lite"/>
    </source>
</evidence>
<feature type="compositionally biased region" description="Low complexity" evidence="1">
    <location>
        <begin position="434"/>
        <end position="449"/>
    </location>
</feature>
<evidence type="ECO:0000313" key="2">
    <source>
        <dbReference type="EMBL" id="KAL0634659.1"/>
    </source>
</evidence>
<dbReference type="Proteomes" id="UP001447188">
    <property type="component" value="Unassembled WGS sequence"/>
</dbReference>
<protein>
    <submittedName>
        <fullName evidence="2">Uncharacterized protein</fullName>
    </submittedName>
</protein>
<name>A0ABR3GFB9_9PEZI</name>
<feature type="region of interest" description="Disordered" evidence="1">
    <location>
        <begin position="393"/>
        <end position="450"/>
    </location>
</feature>
<keyword evidence="3" id="KW-1185">Reference proteome</keyword>
<sequence>MTTSWVVESIQAGIQLVTVNTAGRALPGSGNLGVWSPGQSYIDGTGSTYPATFLNPGRKSGYIARLTFVGTCKFPATWQKKKYTLAATLGSTRVLERKGIDVPIRNDGNNVKANGLPLLSPNLATAACPLPFRWSGDFTWTITLDSPPKTVLTAESTTRLELCWARAAASKGPVEPNPGQKSRVNFGAGYPIGAFRLFSPSPLEFQGQRDLLQWYIKRAMTVVWNWTVPGRILKYDTVSGSTKYGQLPTEGTFDLAAWLKIQYLTLSCHDLAAVSQLACAVLVGDDGSELLDSKWVYQEPNGYILPGPLYGWVASGGENLRCNNPFWNNPKYTPTPYTKPEDEKRSGFGQHSWIEVYFTAGDGRVLDATHTLENNPNPESGARNRQAYLLATQDPTRAPQNGNSRTKTPKDQGAQDPETHLSRFGLRGITGQPTGARQTGTLAATGTGRADVEEVWERGRSRALPEFGFNAAPVHEEALIPLFPESIFRHDDTTISIEPGLTRQYMRFIPRPAEDASFDELILQIQVFDSITQPVSAIRTHLQGIQAGPLLSIVDQLEAPLGSHSYQVPGCIFWVRGNQFILIEEYTTGRTEHATWTLQDLATKLDNHLADLTHRAQSFPRVIFDPNSLPQQICCGDEFRVQIEEKAVLLKTKHAFSDNTDIVLPAGPVLEEMNFLCYAVGVGKTTVRVCVADALTLMPEQVVFEVDVEAGPEVEDPYATI</sequence>
<accession>A0ABR3GFB9</accession>
<gene>
    <name evidence="2" type="ORF">Q9L58_006384</name>
</gene>
<reference evidence="2 3" key="1">
    <citation type="submission" date="2024-02" db="EMBL/GenBank/DDBJ databases">
        <title>Discinaceae phylogenomics.</title>
        <authorList>
            <person name="Dirks A.C."/>
            <person name="James T.Y."/>
        </authorList>
    </citation>
    <scope>NUCLEOTIDE SEQUENCE [LARGE SCALE GENOMIC DNA]</scope>
    <source>
        <strain evidence="2 3">ACD0624</strain>
    </source>
</reference>
<feature type="compositionally biased region" description="Polar residues" evidence="1">
    <location>
        <begin position="393"/>
        <end position="406"/>
    </location>
</feature>
<evidence type="ECO:0000313" key="3">
    <source>
        <dbReference type="Proteomes" id="UP001447188"/>
    </source>
</evidence>